<protein>
    <submittedName>
        <fullName evidence="1">Uncharacterized protein</fullName>
    </submittedName>
</protein>
<accession>A0A433DCW3</accession>
<dbReference type="OrthoDB" id="10253919at2759"/>
<gene>
    <name evidence="1" type="ORF">BC936DRAFT_144165</name>
</gene>
<name>A0A433DCW3_9FUNG</name>
<reference evidence="1 2" key="1">
    <citation type="journal article" date="2018" name="New Phytol.">
        <title>Phylogenomics of Endogonaceae and evolution of mycorrhizas within Mucoromycota.</title>
        <authorList>
            <person name="Chang Y."/>
            <person name="Desiro A."/>
            <person name="Na H."/>
            <person name="Sandor L."/>
            <person name="Lipzen A."/>
            <person name="Clum A."/>
            <person name="Barry K."/>
            <person name="Grigoriev I.V."/>
            <person name="Martin F.M."/>
            <person name="Stajich J.E."/>
            <person name="Smith M.E."/>
            <person name="Bonito G."/>
            <person name="Spatafora J.W."/>
        </authorList>
    </citation>
    <scope>NUCLEOTIDE SEQUENCE [LARGE SCALE GENOMIC DNA]</scope>
    <source>
        <strain evidence="1 2">GMNB39</strain>
    </source>
</reference>
<organism evidence="1 2">
    <name type="scientific">Jimgerdemannia flammicorona</name>
    <dbReference type="NCBI Taxonomy" id="994334"/>
    <lineage>
        <taxon>Eukaryota</taxon>
        <taxon>Fungi</taxon>
        <taxon>Fungi incertae sedis</taxon>
        <taxon>Mucoromycota</taxon>
        <taxon>Mucoromycotina</taxon>
        <taxon>Endogonomycetes</taxon>
        <taxon>Endogonales</taxon>
        <taxon>Endogonaceae</taxon>
        <taxon>Jimgerdemannia</taxon>
    </lineage>
</organism>
<dbReference type="EMBL" id="RBNI01003072">
    <property type="protein sequence ID" value="RUP48691.1"/>
    <property type="molecule type" value="Genomic_DNA"/>
</dbReference>
<comment type="caution">
    <text evidence="1">The sequence shown here is derived from an EMBL/GenBank/DDBJ whole genome shotgun (WGS) entry which is preliminary data.</text>
</comment>
<dbReference type="AlphaFoldDB" id="A0A433DCW3"/>
<evidence type="ECO:0000313" key="2">
    <source>
        <dbReference type="Proteomes" id="UP000268093"/>
    </source>
</evidence>
<evidence type="ECO:0000313" key="1">
    <source>
        <dbReference type="EMBL" id="RUP48691.1"/>
    </source>
</evidence>
<proteinExistence type="predicted"/>
<sequence length="302" mass="34195">MPVDISRMFLGCSGRADAWKGPVRRSRHGSTVVKELRKPWGHWKSQAASIKFDFPFDFNLPMPVVLSLDAVEKLQLVLRDKKSGYVEKGEGRFPFTIVEPAFEDNITIPALIASKIVSAKFIASMLTIDFWNPVDSEPRRQLLHYIPTTTQRVAEEDYDITDVVNDGNLGPGTPEHDFLANYNAPDYPSKFLQRIDAYCNTVRKRLKTSDGVLDYMRLAESRRRVFKRPSHKLNTFSLTFAVAEAIPNDAPPVRMREDGNIEDLADSALHAHNLRREALDGKWAIMSGGCIHYFQNGTRKTA</sequence>
<dbReference type="Proteomes" id="UP000268093">
    <property type="component" value="Unassembled WGS sequence"/>
</dbReference>
<keyword evidence="2" id="KW-1185">Reference proteome</keyword>